<dbReference type="Pfam" id="PF05425">
    <property type="entry name" value="CopD"/>
    <property type="match status" value="1"/>
</dbReference>
<dbReference type="PANTHER" id="PTHR34820:SF4">
    <property type="entry name" value="INNER MEMBRANE PROTEIN YEBZ"/>
    <property type="match status" value="1"/>
</dbReference>
<keyword evidence="7" id="KW-0186">Copper</keyword>
<dbReference type="AlphaFoldDB" id="A0A431VE52"/>
<proteinExistence type="predicted"/>
<feature type="transmembrane region" description="Helical" evidence="9">
    <location>
        <begin position="231"/>
        <end position="256"/>
    </location>
</feature>
<feature type="transmembrane region" description="Helical" evidence="9">
    <location>
        <begin position="414"/>
        <end position="436"/>
    </location>
</feature>
<keyword evidence="8 9" id="KW-0472">Membrane</keyword>
<feature type="transmembrane region" description="Helical" evidence="9">
    <location>
        <begin position="145"/>
        <end position="170"/>
    </location>
</feature>
<keyword evidence="14" id="KW-1185">Reference proteome</keyword>
<dbReference type="RefSeq" id="WP_126617714.1">
    <property type="nucleotide sequence ID" value="NZ_JBHUCY010000015.1"/>
</dbReference>
<comment type="caution">
    <text evidence="13">The sequence shown here is derived from an EMBL/GenBank/DDBJ whole genome shotgun (WGS) entry which is preliminary data.</text>
</comment>
<reference evidence="13 14" key="1">
    <citation type="submission" date="2018-12" db="EMBL/GenBank/DDBJ databases">
        <authorList>
            <person name="Yang Y."/>
        </authorList>
    </citation>
    <scope>NUCLEOTIDE SEQUENCE [LARGE SCALE GENOMIC DNA]</scope>
    <source>
        <strain evidence="13 14">L-25-5w-1</strain>
    </source>
</reference>
<dbReference type="GO" id="GO:0042597">
    <property type="term" value="C:periplasmic space"/>
    <property type="evidence" value="ECO:0007669"/>
    <property type="project" value="InterPro"/>
</dbReference>
<dbReference type="OrthoDB" id="8374223at2"/>
<dbReference type="GO" id="GO:0005507">
    <property type="term" value="F:copper ion binding"/>
    <property type="evidence" value="ECO:0007669"/>
    <property type="project" value="InterPro"/>
</dbReference>
<feature type="transmembrane region" description="Helical" evidence="9">
    <location>
        <begin position="268"/>
        <end position="289"/>
    </location>
</feature>
<feature type="transmembrane region" description="Helical" evidence="9">
    <location>
        <begin position="295"/>
        <end position="316"/>
    </location>
</feature>
<evidence type="ECO:0000313" key="14">
    <source>
        <dbReference type="Proteomes" id="UP000277007"/>
    </source>
</evidence>
<keyword evidence="6 9" id="KW-1133">Transmembrane helix</keyword>
<dbReference type="GO" id="GO:0005886">
    <property type="term" value="C:plasma membrane"/>
    <property type="evidence" value="ECO:0007669"/>
    <property type="project" value="UniProtKB-SubCell"/>
</dbReference>
<evidence type="ECO:0000256" key="1">
    <source>
        <dbReference type="ARBA" id="ARBA00004651"/>
    </source>
</evidence>
<evidence type="ECO:0000256" key="4">
    <source>
        <dbReference type="ARBA" id="ARBA00022723"/>
    </source>
</evidence>
<feature type="transmembrane region" description="Helical" evidence="9">
    <location>
        <begin position="337"/>
        <end position="362"/>
    </location>
</feature>
<dbReference type="GO" id="GO:0006825">
    <property type="term" value="P:copper ion transport"/>
    <property type="evidence" value="ECO:0007669"/>
    <property type="project" value="InterPro"/>
</dbReference>
<dbReference type="Proteomes" id="UP000277007">
    <property type="component" value="Unassembled WGS sequence"/>
</dbReference>
<evidence type="ECO:0000256" key="9">
    <source>
        <dbReference type="SAM" id="Phobius"/>
    </source>
</evidence>
<evidence type="ECO:0000313" key="13">
    <source>
        <dbReference type="EMBL" id="RTR17874.1"/>
    </source>
</evidence>
<feature type="domain" description="CopC" evidence="11">
    <location>
        <begin position="26"/>
        <end position="118"/>
    </location>
</feature>
<dbReference type="InterPro" id="IPR032694">
    <property type="entry name" value="CopC/D"/>
</dbReference>
<evidence type="ECO:0000259" key="12">
    <source>
        <dbReference type="Pfam" id="PF05425"/>
    </source>
</evidence>
<dbReference type="Gene3D" id="2.60.40.1220">
    <property type="match status" value="1"/>
</dbReference>
<dbReference type="GO" id="GO:0046688">
    <property type="term" value="P:response to copper ion"/>
    <property type="evidence" value="ECO:0007669"/>
    <property type="project" value="InterPro"/>
</dbReference>
<evidence type="ECO:0000259" key="11">
    <source>
        <dbReference type="Pfam" id="PF04234"/>
    </source>
</evidence>
<feature type="transmembrane region" description="Helical" evidence="9">
    <location>
        <begin position="374"/>
        <end position="394"/>
    </location>
</feature>
<dbReference type="EMBL" id="RXMA01000017">
    <property type="protein sequence ID" value="RTR17874.1"/>
    <property type="molecule type" value="Genomic_DNA"/>
</dbReference>
<dbReference type="InterPro" id="IPR007348">
    <property type="entry name" value="CopC_dom"/>
</dbReference>
<protein>
    <recommendedName>
        <fullName evidence="15">Copper transport protein</fullName>
    </recommendedName>
</protein>
<feature type="transmembrane region" description="Helical" evidence="9">
    <location>
        <begin position="200"/>
        <end position="219"/>
    </location>
</feature>
<accession>A0A431VE52</accession>
<evidence type="ECO:0000256" key="7">
    <source>
        <dbReference type="ARBA" id="ARBA00023008"/>
    </source>
</evidence>
<gene>
    <name evidence="13" type="ORF">EJ903_17245</name>
</gene>
<name>A0A431VE52_9PROT</name>
<keyword evidence="4" id="KW-0479">Metal-binding</keyword>
<evidence type="ECO:0000256" key="2">
    <source>
        <dbReference type="ARBA" id="ARBA00022475"/>
    </source>
</evidence>
<dbReference type="InterPro" id="IPR014755">
    <property type="entry name" value="Cu-Rt/internalin_Ig-like"/>
</dbReference>
<evidence type="ECO:0000256" key="5">
    <source>
        <dbReference type="ARBA" id="ARBA00022729"/>
    </source>
</evidence>
<keyword evidence="5 10" id="KW-0732">Signal</keyword>
<dbReference type="PANTHER" id="PTHR34820">
    <property type="entry name" value="INNER MEMBRANE PROTEIN YEBZ"/>
    <property type="match status" value="1"/>
</dbReference>
<comment type="subcellular location">
    <subcellularLocation>
        <location evidence="1">Cell membrane</location>
        <topology evidence="1">Multi-pass membrane protein</topology>
    </subcellularLocation>
</comment>
<feature type="chain" id="PRO_5019148348" description="Copper transport protein" evidence="10">
    <location>
        <begin position="26"/>
        <end position="563"/>
    </location>
</feature>
<evidence type="ECO:0008006" key="15">
    <source>
        <dbReference type="Google" id="ProtNLM"/>
    </source>
</evidence>
<evidence type="ECO:0000256" key="6">
    <source>
        <dbReference type="ARBA" id="ARBA00022989"/>
    </source>
</evidence>
<dbReference type="InterPro" id="IPR014756">
    <property type="entry name" value="Ig_E-set"/>
</dbReference>
<dbReference type="InterPro" id="IPR008457">
    <property type="entry name" value="Cu-R_CopD_dom"/>
</dbReference>
<feature type="signal peptide" evidence="10">
    <location>
        <begin position="1"/>
        <end position="25"/>
    </location>
</feature>
<evidence type="ECO:0000256" key="3">
    <source>
        <dbReference type="ARBA" id="ARBA00022692"/>
    </source>
</evidence>
<keyword evidence="2" id="KW-1003">Cell membrane</keyword>
<keyword evidence="3 9" id="KW-0812">Transmembrane</keyword>
<sequence length="563" mass="57782">MSTARLLRRLVCLVALLLMPGSAFAHAVLLESSPVDGARLDRPPAELRLRFNEPVTPVALHAFGPAGALALPGPAQASDSDLRVPLPPLPTTPGAYTLSYRVTSADGHPVAGSLIFGVGVTPERPEQAEERGRNRTLLAAMAARALHYGSLLAAAGGGLFLALVAPGAAYRIQTARGSGAGGTGTSWAPLARLARQPMTLAIALLAVPLNLGLTGAVLIGETPLALLTADAWRVVLASTGGLSAAIALAGLALLALGQWRNRSGTGGGLFLMAGALVAVGALTTTGHAATAPPTALSAPLVGLHALTAAFWLGALAPLRAILRHAPALEAARLVRRFSTLAVAAVALLLLAGLGLSVVQITAPDRVGSTVYGQIWLLKMAGVAALLGLATVNRWRLTPTLERGGRAERERANRLLRLSITTEVALMGLVVMLTAGLGTTPPPRTIAAKPVADAPIGYSSVTAAKGRQAVIGLDPARVGPNRLTIHLTQADGGPFDPKELVVELSQPAAGIEPLTRRPTRTGPGAFALDGLILPVKGRWELRIDALIDDFDKAIFRASLPVGGG</sequence>
<evidence type="ECO:0000256" key="10">
    <source>
        <dbReference type="SAM" id="SignalP"/>
    </source>
</evidence>
<dbReference type="SUPFAM" id="SSF81296">
    <property type="entry name" value="E set domains"/>
    <property type="match status" value="1"/>
</dbReference>
<dbReference type="Pfam" id="PF04234">
    <property type="entry name" value="CopC"/>
    <property type="match status" value="1"/>
</dbReference>
<evidence type="ECO:0000256" key="8">
    <source>
        <dbReference type="ARBA" id="ARBA00023136"/>
    </source>
</evidence>
<feature type="domain" description="Copper resistance protein D" evidence="12">
    <location>
        <begin position="332"/>
        <end position="436"/>
    </location>
</feature>
<organism evidence="13 14">
    <name type="scientific">Azospirillum griseum</name>
    <dbReference type="NCBI Taxonomy" id="2496639"/>
    <lineage>
        <taxon>Bacteria</taxon>
        <taxon>Pseudomonadati</taxon>
        <taxon>Pseudomonadota</taxon>
        <taxon>Alphaproteobacteria</taxon>
        <taxon>Rhodospirillales</taxon>
        <taxon>Azospirillaceae</taxon>
        <taxon>Azospirillum</taxon>
    </lineage>
</organism>